<dbReference type="PANTHER" id="PTHR12802:SF140">
    <property type="entry name" value="SWI_SNF COMPLEX SUBUNIT SWI3A"/>
    <property type="match status" value="1"/>
</dbReference>
<dbReference type="PANTHER" id="PTHR12802">
    <property type="entry name" value="SWI/SNF COMPLEX-RELATED"/>
    <property type="match status" value="1"/>
</dbReference>
<dbReference type="Proteomes" id="UP000230069">
    <property type="component" value="Unassembled WGS sequence"/>
</dbReference>
<dbReference type="InterPro" id="IPR032451">
    <property type="entry name" value="SMARCC_C"/>
</dbReference>
<dbReference type="GO" id="GO:0003677">
    <property type="term" value="F:DNA binding"/>
    <property type="evidence" value="ECO:0007669"/>
    <property type="project" value="UniProtKB-KW"/>
</dbReference>
<name>A0A2G5E5I4_AQUCA</name>
<dbReference type="STRING" id="218851.A0A2G5E5I4"/>
<dbReference type="Pfam" id="PF00249">
    <property type="entry name" value="Myb_DNA-binding"/>
    <property type="match status" value="1"/>
</dbReference>
<feature type="domain" description="Myb-like" evidence="6">
    <location>
        <begin position="246"/>
        <end position="288"/>
    </location>
</feature>
<dbReference type="SUPFAM" id="SSF46689">
    <property type="entry name" value="Homeodomain-like"/>
    <property type="match status" value="2"/>
</dbReference>
<evidence type="ECO:0000259" key="8">
    <source>
        <dbReference type="PROSITE" id="PS51293"/>
    </source>
</evidence>
<dbReference type="PROSITE" id="PS50934">
    <property type="entry name" value="SWIRM"/>
    <property type="match status" value="1"/>
</dbReference>
<feature type="region of interest" description="Disordered" evidence="5">
    <location>
        <begin position="227"/>
        <end position="252"/>
    </location>
</feature>
<gene>
    <name evidence="9" type="ORF">AQUCO_01100078v1</name>
</gene>
<evidence type="ECO:0000313" key="9">
    <source>
        <dbReference type="EMBL" id="PIA51013.1"/>
    </source>
</evidence>
<dbReference type="Gene3D" id="1.10.10.60">
    <property type="entry name" value="Homeodomain-like"/>
    <property type="match status" value="1"/>
</dbReference>
<evidence type="ECO:0008006" key="11">
    <source>
        <dbReference type="Google" id="ProtNLM"/>
    </source>
</evidence>
<evidence type="ECO:0000256" key="5">
    <source>
        <dbReference type="SAM" id="MobiDB-lite"/>
    </source>
</evidence>
<dbReference type="InterPro" id="IPR036388">
    <property type="entry name" value="WH-like_DNA-bd_sf"/>
</dbReference>
<feature type="domain" description="SWIRM" evidence="7">
    <location>
        <begin position="23"/>
        <end position="120"/>
    </location>
</feature>
<dbReference type="Pfam" id="PF04433">
    <property type="entry name" value="SWIRM"/>
    <property type="match status" value="1"/>
</dbReference>
<dbReference type="InterPro" id="IPR009057">
    <property type="entry name" value="Homeodomain-like_sf"/>
</dbReference>
<dbReference type="Gene3D" id="1.10.10.10">
    <property type="entry name" value="Winged helix-like DNA-binding domain superfamily/Winged helix DNA-binding domain"/>
    <property type="match status" value="1"/>
</dbReference>
<accession>A0A2G5E5I4</accession>
<dbReference type="FunFam" id="1.10.10.10:FF:000020">
    <property type="entry name" value="SWI/SNF complex subunit SMARCC2 isoform c"/>
    <property type="match status" value="1"/>
</dbReference>
<dbReference type="FunCoup" id="A0A2G5E5I4">
    <property type="interactions" value="451"/>
</dbReference>
<evidence type="ECO:0000256" key="1">
    <source>
        <dbReference type="ARBA" id="ARBA00023015"/>
    </source>
</evidence>
<protein>
    <recommendedName>
        <fullName evidence="11">SWIRM domain-containing protein</fullName>
    </recommendedName>
</protein>
<evidence type="ECO:0000259" key="6">
    <source>
        <dbReference type="PROSITE" id="PS50090"/>
    </source>
</evidence>
<dbReference type="InterPro" id="IPR001005">
    <property type="entry name" value="SANT/Myb"/>
</dbReference>
<dbReference type="AlphaFoldDB" id="A0A2G5E5I4"/>
<dbReference type="PROSITE" id="PS51293">
    <property type="entry name" value="SANT"/>
    <property type="match status" value="1"/>
</dbReference>
<evidence type="ECO:0000256" key="3">
    <source>
        <dbReference type="ARBA" id="ARBA00023163"/>
    </source>
</evidence>
<evidence type="ECO:0000259" key="7">
    <source>
        <dbReference type="PROSITE" id="PS50934"/>
    </source>
</evidence>
<proteinExistence type="predicted"/>
<dbReference type="InterPro" id="IPR007526">
    <property type="entry name" value="SWIRM"/>
</dbReference>
<dbReference type="InterPro" id="IPR017884">
    <property type="entry name" value="SANT_dom"/>
</dbReference>
<keyword evidence="4" id="KW-0539">Nucleus</keyword>
<evidence type="ECO:0000256" key="2">
    <source>
        <dbReference type="ARBA" id="ARBA00023125"/>
    </source>
</evidence>
<dbReference type="SMART" id="SM00717">
    <property type="entry name" value="SANT"/>
    <property type="match status" value="1"/>
</dbReference>
<evidence type="ECO:0000313" key="10">
    <source>
        <dbReference type="Proteomes" id="UP000230069"/>
    </source>
</evidence>
<reference evidence="9 10" key="1">
    <citation type="submission" date="2017-09" db="EMBL/GenBank/DDBJ databases">
        <title>WGS assembly of Aquilegia coerulea Goldsmith.</title>
        <authorList>
            <person name="Hodges S."/>
            <person name="Kramer E."/>
            <person name="Nordborg M."/>
            <person name="Tomkins J."/>
            <person name="Borevitz J."/>
            <person name="Derieg N."/>
            <person name="Yan J."/>
            <person name="Mihaltcheva S."/>
            <person name="Hayes R.D."/>
            <person name="Rokhsar D."/>
        </authorList>
    </citation>
    <scope>NUCLEOTIDE SEQUENCE [LARGE SCALE GENOMIC DNA]</scope>
    <source>
        <strain evidence="10">cv. Goldsmith</strain>
    </source>
</reference>
<dbReference type="EMBL" id="KZ305028">
    <property type="protein sequence ID" value="PIA51013.1"/>
    <property type="molecule type" value="Genomic_DNA"/>
</dbReference>
<keyword evidence="2" id="KW-0238">DNA-binding</keyword>
<dbReference type="OrthoDB" id="118550at2759"/>
<keyword evidence="10" id="KW-1185">Reference proteome</keyword>
<dbReference type="GO" id="GO:0005634">
    <property type="term" value="C:nucleus"/>
    <property type="evidence" value="ECO:0007669"/>
    <property type="project" value="UniProtKB-ARBA"/>
</dbReference>
<dbReference type="InParanoid" id="A0A2G5E5I4"/>
<keyword evidence="3" id="KW-0804">Transcription</keyword>
<feature type="domain" description="SANT" evidence="8">
    <location>
        <begin position="249"/>
        <end position="300"/>
    </location>
</feature>
<dbReference type="Pfam" id="PF16495">
    <property type="entry name" value="SWIRM-assoc_1"/>
    <property type="match status" value="1"/>
</dbReference>
<evidence type="ECO:0000256" key="4">
    <source>
        <dbReference type="ARBA" id="ARBA00023242"/>
    </source>
</evidence>
<dbReference type="PROSITE" id="PS50090">
    <property type="entry name" value="MYB_LIKE"/>
    <property type="match status" value="1"/>
</dbReference>
<sequence>MENIEDANSSKLFPANEPDLELYTIPSYSSWFSWNEIHEKEKTSLKEFFEGNSISKTPKIYKEYRDFIINKYREDPLRRLNFTEIRKSLIGDVNLIYKVFLFLDEWGLINFAAPKVPDGLTVLNQDDDEKQRVVYEEGAPNGVKVVEIPNSSKVVMLPPKSSVRYDGEEVVESGFRLPPLASYSDVFGDLLRQSCANCGDYFAFKHLESSSKKESIVKCSRCLKNDKNEDDKAADDIKSKDSKTGSENHEADPWTDAETLLLLEYVLLHGDDWDHVAENVRTKSKSECIAKLIQLPFGELMLSTTNGKGAGRNTNSNSINITEDQSASLESQKPIKKGDLLYKNINESEPEQTETGQTEGPLKKRRCIGSFADSSDSLMKQVAHLSTLVSPHVAASAVDAAITALCQENPYARMFLESEGDDIMNLFGSRPPNSEPMRLLGVEDSEMAERPTQSEPDSIAEKNSTSITLRIRTAIATAFGAAAAHAKLLADQEDREIEHLVATVIETQLKKVQSKIKHFEELELIMEKEYTQIQELKESIVTERADILRRAFNAGIARWRDYSSVKPYIGNVF</sequence>
<keyword evidence="1" id="KW-0805">Transcription regulation</keyword>
<organism evidence="9 10">
    <name type="scientific">Aquilegia coerulea</name>
    <name type="common">Rocky mountain columbine</name>
    <dbReference type="NCBI Taxonomy" id="218851"/>
    <lineage>
        <taxon>Eukaryota</taxon>
        <taxon>Viridiplantae</taxon>
        <taxon>Streptophyta</taxon>
        <taxon>Embryophyta</taxon>
        <taxon>Tracheophyta</taxon>
        <taxon>Spermatophyta</taxon>
        <taxon>Magnoliopsida</taxon>
        <taxon>Ranunculales</taxon>
        <taxon>Ranunculaceae</taxon>
        <taxon>Thalictroideae</taxon>
        <taxon>Aquilegia</taxon>
    </lineage>
</organism>